<evidence type="ECO:0000313" key="2">
    <source>
        <dbReference type="Proteomes" id="UP001189757"/>
    </source>
</evidence>
<protein>
    <submittedName>
        <fullName evidence="1">Uncharacterized protein</fullName>
    </submittedName>
</protein>
<reference evidence="1 2" key="1">
    <citation type="submission" date="2023-07" db="EMBL/GenBank/DDBJ databases">
        <authorList>
            <person name="Peeters C."/>
        </authorList>
    </citation>
    <scope>NUCLEOTIDE SEQUENCE [LARGE SCALE GENOMIC DNA]</scope>
    <source>
        <strain evidence="1 2">LMG 18101</strain>
    </source>
</reference>
<gene>
    <name evidence="1" type="ORF">LMG18101_03819</name>
</gene>
<proteinExistence type="predicted"/>
<organism evidence="1 2">
    <name type="scientific">Ralstonia flaminis</name>
    <dbReference type="NCBI Taxonomy" id="3058597"/>
    <lineage>
        <taxon>Bacteria</taxon>
        <taxon>Pseudomonadati</taxon>
        <taxon>Pseudomonadota</taxon>
        <taxon>Betaproteobacteria</taxon>
        <taxon>Burkholderiales</taxon>
        <taxon>Burkholderiaceae</taxon>
        <taxon>Ralstonia</taxon>
    </lineage>
</organism>
<accession>A0ABN9JT22</accession>
<comment type="caution">
    <text evidence="1">The sequence shown here is derived from an EMBL/GenBank/DDBJ whole genome shotgun (WGS) entry which is preliminary data.</text>
</comment>
<dbReference type="EMBL" id="CATZLL010000013">
    <property type="protein sequence ID" value="CAJ0819055.1"/>
    <property type="molecule type" value="Genomic_DNA"/>
</dbReference>
<sequence length="61" mass="7103">MTIEVRQMVIRSELDEAQSKDQQTPKQESCCVDDEKAAAGHRAQRAQLRQLHAQLDRLRER</sequence>
<keyword evidence="2" id="KW-1185">Reference proteome</keyword>
<dbReference type="Proteomes" id="UP001189757">
    <property type="component" value="Unassembled WGS sequence"/>
</dbReference>
<evidence type="ECO:0000313" key="1">
    <source>
        <dbReference type="EMBL" id="CAJ0819055.1"/>
    </source>
</evidence>
<name>A0ABN9JT22_9RALS</name>
<dbReference type="RefSeq" id="WP_316682005.1">
    <property type="nucleotide sequence ID" value="NZ_CATZLL010000013.1"/>
</dbReference>